<dbReference type="Pfam" id="PF16116">
    <property type="entry name" value="DUF4832"/>
    <property type="match status" value="1"/>
</dbReference>
<sequence>MKMKNILIIAAVLTCLLTSCSKKEIPMKSTSTGPVSVTYTESTEDIVNPERGFYQYAEIHASDYYPLDQATLAAYRTVHPIPDAKYSVSSSLVFLEYVLDSFKNAPLSADFLARLNNDCATARAAGVKLIPRFVYVNTTQTGSCPAGSICPPYGDASKAIVLGHIAQLKPYFQLNEDVIACVQLGLIGIYGEGYYTDYFGDASENAQGKLLDGNWNDRNEVIKAMLGVIPADRMLQVRYPQIKERYVYGISANVISAATSEDEAFTGTDKARIGLHNDCFLSGPNDVGTYVDYGNSATPLQDATSALRNFESYDSKYTVVGGETCDNSYSPQNDCGPTGTAQTEFAMFHYSFLNAQYNLSVNNDWVTGGCMDDIKSKLGYRLVLKNGSFPAQAAAGSQLEVTINLQNQGYASPFNPRPVQLLLRNQSGGKVTVIPFNTDIRKWYTGDVVLTEKLSLPGDLAAGTYDLLLNLPDKFASLSSRPEYSIRMANGDTWEPTTGYNKLNASLIIK</sequence>
<dbReference type="InterPro" id="IPR032379">
    <property type="entry name" value="DUF4874"/>
</dbReference>
<comment type="caution">
    <text evidence="3">The sequence shown here is derived from an EMBL/GenBank/DDBJ whole genome shotgun (WGS) entry which is preliminary data.</text>
</comment>
<evidence type="ECO:0000259" key="1">
    <source>
        <dbReference type="Pfam" id="PF16116"/>
    </source>
</evidence>
<keyword evidence="4" id="KW-1185">Reference proteome</keyword>
<dbReference type="Pfam" id="PF16173">
    <property type="entry name" value="DUF4874"/>
    <property type="match status" value="1"/>
</dbReference>
<feature type="domain" description="DUF4874" evidence="2">
    <location>
        <begin position="48"/>
        <end position="241"/>
    </location>
</feature>
<organism evidence="3 4">
    <name type="scientific">Mucilaginibacter dorajii</name>
    <dbReference type="NCBI Taxonomy" id="692994"/>
    <lineage>
        <taxon>Bacteria</taxon>
        <taxon>Pseudomonadati</taxon>
        <taxon>Bacteroidota</taxon>
        <taxon>Sphingobacteriia</taxon>
        <taxon>Sphingobacteriales</taxon>
        <taxon>Sphingobacteriaceae</taxon>
        <taxon>Mucilaginibacter</taxon>
    </lineage>
</organism>
<dbReference type="InterPro" id="IPR032267">
    <property type="entry name" value="DUF4832"/>
</dbReference>
<proteinExistence type="predicted"/>
<gene>
    <name evidence="3" type="ORF">GCM10022210_40050</name>
</gene>
<evidence type="ECO:0008006" key="5">
    <source>
        <dbReference type="Google" id="ProtNLM"/>
    </source>
</evidence>
<dbReference type="EMBL" id="BAAAZC010000027">
    <property type="protein sequence ID" value="GAA3984173.1"/>
    <property type="molecule type" value="Genomic_DNA"/>
</dbReference>
<evidence type="ECO:0000313" key="3">
    <source>
        <dbReference type="EMBL" id="GAA3984173.1"/>
    </source>
</evidence>
<protein>
    <recommendedName>
        <fullName evidence="5">DUF4832 domain-containing protein</fullName>
    </recommendedName>
</protein>
<feature type="domain" description="DUF4832" evidence="1">
    <location>
        <begin position="272"/>
        <end position="490"/>
    </location>
</feature>
<evidence type="ECO:0000259" key="2">
    <source>
        <dbReference type="Pfam" id="PF16173"/>
    </source>
</evidence>
<evidence type="ECO:0000313" key="4">
    <source>
        <dbReference type="Proteomes" id="UP001500742"/>
    </source>
</evidence>
<accession>A0ABP7QKN1</accession>
<dbReference type="PROSITE" id="PS51257">
    <property type="entry name" value="PROKAR_LIPOPROTEIN"/>
    <property type="match status" value="1"/>
</dbReference>
<name>A0ABP7QKN1_9SPHI</name>
<dbReference type="Proteomes" id="UP001500742">
    <property type="component" value="Unassembled WGS sequence"/>
</dbReference>
<reference evidence="4" key="1">
    <citation type="journal article" date="2019" name="Int. J. Syst. Evol. Microbiol.">
        <title>The Global Catalogue of Microorganisms (GCM) 10K type strain sequencing project: providing services to taxonomists for standard genome sequencing and annotation.</title>
        <authorList>
            <consortium name="The Broad Institute Genomics Platform"/>
            <consortium name="The Broad Institute Genome Sequencing Center for Infectious Disease"/>
            <person name="Wu L."/>
            <person name="Ma J."/>
        </authorList>
    </citation>
    <scope>NUCLEOTIDE SEQUENCE [LARGE SCALE GENOMIC DNA]</scope>
    <source>
        <strain evidence="4">JCM 16601</strain>
    </source>
</reference>